<accession>W0ANK2</accession>
<dbReference type="InterPro" id="IPR010987">
    <property type="entry name" value="Glutathione-S-Trfase_C-like"/>
</dbReference>
<keyword evidence="4" id="KW-1185">Reference proteome</keyword>
<dbReference type="HOGENOM" id="CLU_011226_6_3_5"/>
<evidence type="ECO:0000313" key="3">
    <source>
        <dbReference type="EMBL" id="AHE57300.1"/>
    </source>
</evidence>
<protein>
    <recommendedName>
        <fullName evidence="5">Glutathione S-transferase</fullName>
    </recommendedName>
</protein>
<dbReference type="Pfam" id="PF13409">
    <property type="entry name" value="GST_N_2"/>
    <property type="match status" value="1"/>
</dbReference>
<dbReference type="PANTHER" id="PTHR44051:SF8">
    <property type="entry name" value="GLUTATHIONE S-TRANSFERASE GSTA"/>
    <property type="match status" value="1"/>
</dbReference>
<dbReference type="eggNOG" id="COG0625">
    <property type="taxonomic scope" value="Bacteria"/>
</dbReference>
<feature type="domain" description="GST N-terminal" evidence="1">
    <location>
        <begin position="1"/>
        <end position="81"/>
    </location>
</feature>
<dbReference type="CDD" id="cd03051">
    <property type="entry name" value="GST_N_GTT2_like"/>
    <property type="match status" value="1"/>
</dbReference>
<dbReference type="Pfam" id="PF00043">
    <property type="entry name" value="GST_C"/>
    <property type="match status" value="1"/>
</dbReference>
<evidence type="ECO:0000259" key="2">
    <source>
        <dbReference type="PROSITE" id="PS50405"/>
    </source>
</evidence>
<dbReference type="SUPFAM" id="SSF47616">
    <property type="entry name" value="GST C-terminal domain-like"/>
    <property type="match status" value="1"/>
</dbReference>
<dbReference type="PATRIC" id="fig|1123269.5.peg.5620"/>
<dbReference type="Gene3D" id="3.40.30.10">
    <property type="entry name" value="Glutaredoxin"/>
    <property type="match status" value="1"/>
</dbReference>
<dbReference type="InterPro" id="IPR004045">
    <property type="entry name" value="Glutathione_S-Trfase_N"/>
</dbReference>
<gene>
    <name evidence="3" type="ORF">NX02_28605</name>
</gene>
<dbReference type="InterPro" id="IPR036249">
    <property type="entry name" value="Thioredoxin-like_sf"/>
</dbReference>
<dbReference type="RefSeq" id="WP_025295390.1">
    <property type="nucleotide sequence ID" value="NZ_CP006644.1"/>
</dbReference>
<dbReference type="OrthoDB" id="5293590at2"/>
<dbReference type="InterPro" id="IPR036282">
    <property type="entry name" value="Glutathione-S-Trfase_C_sf"/>
</dbReference>
<dbReference type="SFLD" id="SFLDG00358">
    <property type="entry name" value="Main_(cytGST)"/>
    <property type="match status" value="1"/>
</dbReference>
<proteinExistence type="predicted"/>
<dbReference type="InterPro" id="IPR004046">
    <property type="entry name" value="GST_C"/>
</dbReference>
<reference evidence="3 4" key="1">
    <citation type="submission" date="2013-07" db="EMBL/GenBank/DDBJ databases">
        <title>Completed genome of Sphingomonas sanxanigenens NX02.</title>
        <authorList>
            <person name="Ma T."/>
            <person name="Huang H."/>
            <person name="Wu M."/>
            <person name="Li X."/>
            <person name="Li G."/>
        </authorList>
    </citation>
    <scope>NUCLEOTIDE SEQUENCE [LARGE SCALE GENOMIC DNA]</scope>
    <source>
        <strain evidence="3 4">NX02</strain>
    </source>
</reference>
<dbReference type="STRING" id="1123269.NX02_28605"/>
<sequence length="210" mass="22857">MKLFDAAWAPSPRRVRMYLAEKALNVPRVSVDIRGGAHLAADFLDINPRGTLPALQLDDGELILESSAICRFFETLHPEPSLFGANPRDVARIESVLRLVDGEGYAAAVYAFRNGHPRLAGKALPGCWPEVPQIPALVARAGLLWRRFLETLETRLAEHEWIATDRLSYADIAAFVTLEFGGVGRLDMGGAGEGVARWRAAMAARPSAAA</sequence>
<dbReference type="InterPro" id="IPR034345">
    <property type="entry name" value="Gtt2-like_N"/>
</dbReference>
<name>W0ANK2_9SPHN</name>
<dbReference type="KEGG" id="ssan:NX02_28605"/>
<dbReference type="Proteomes" id="UP000018851">
    <property type="component" value="Chromosome"/>
</dbReference>
<evidence type="ECO:0000313" key="4">
    <source>
        <dbReference type="Proteomes" id="UP000018851"/>
    </source>
</evidence>
<dbReference type="SUPFAM" id="SSF52833">
    <property type="entry name" value="Thioredoxin-like"/>
    <property type="match status" value="1"/>
</dbReference>
<dbReference type="InterPro" id="IPR040079">
    <property type="entry name" value="Glutathione_S-Trfase"/>
</dbReference>
<dbReference type="Gene3D" id="1.20.1050.10">
    <property type="match status" value="1"/>
</dbReference>
<dbReference type="PROSITE" id="PS50404">
    <property type="entry name" value="GST_NTER"/>
    <property type="match status" value="1"/>
</dbReference>
<dbReference type="SFLD" id="SFLDS00019">
    <property type="entry name" value="Glutathione_Transferase_(cytos"/>
    <property type="match status" value="1"/>
</dbReference>
<dbReference type="PANTHER" id="PTHR44051">
    <property type="entry name" value="GLUTATHIONE S-TRANSFERASE-RELATED"/>
    <property type="match status" value="1"/>
</dbReference>
<dbReference type="PROSITE" id="PS50405">
    <property type="entry name" value="GST_CTER"/>
    <property type="match status" value="1"/>
</dbReference>
<feature type="domain" description="GST C-terminal" evidence="2">
    <location>
        <begin position="86"/>
        <end position="210"/>
    </location>
</feature>
<evidence type="ECO:0008006" key="5">
    <source>
        <dbReference type="Google" id="ProtNLM"/>
    </source>
</evidence>
<dbReference type="AlphaFoldDB" id="W0ANK2"/>
<evidence type="ECO:0000259" key="1">
    <source>
        <dbReference type="PROSITE" id="PS50404"/>
    </source>
</evidence>
<dbReference type="EMBL" id="CP006644">
    <property type="protein sequence ID" value="AHE57300.1"/>
    <property type="molecule type" value="Genomic_DNA"/>
</dbReference>
<organism evidence="3 4">
    <name type="scientific">Sphingomonas sanxanigenens DSM 19645 = NX02</name>
    <dbReference type="NCBI Taxonomy" id="1123269"/>
    <lineage>
        <taxon>Bacteria</taxon>
        <taxon>Pseudomonadati</taxon>
        <taxon>Pseudomonadota</taxon>
        <taxon>Alphaproteobacteria</taxon>
        <taxon>Sphingomonadales</taxon>
        <taxon>Sphingomonadaceae</taxon>
        <taxon>Sphingomonas</taxon>
    </lineage>
</organism>